<name>A0AAW2WUW7_9LAMI</name>
<proteinExistence type="predicted"/>
<evidence type="ECO:0000313" key="1">
    <source>
        <dbReference type="EMBL" id="KAL0445071.1"/>
    </source>
</evidence>
<dbReference type="EMBL" id="JACGWN010000007">
    <property type="protein sequence ID" value="KAL0445071.1"/>
    <property type="molecule type" value="Genomic_DNA"/>
</dbReference>
<dbReference type="AlphaFoldDB" id="A0AAW2WUW7"/>
<organism evidence="1">
    <name type="scientific">Sesamum latifolium</name>
    <dbReference type="NCBI Taxonomy" id="2727402"/>
    <lineage>
        <taxon>Eukaryota</taxon>
        <taxon>Viridiplantae</taxon>
        <taxon>Streptophyta</taxon>
        <taxon>Embryophyta</taxon>
        <taxon>Tracheophyta</taxon>
        <taxon>Spermatophyta</taxon>
        <taxon>Magnoliopsida</taxon>
        <taxon>eudicotyledons</taxon>
        <taxon>Gunneridae</taxon>
        <taxon>Pentapetalae</taxon>
        <taxon>asterids</taxon>
        <taxon>lamiids</taxon>
        <taxon>Lamiales</taxon>
        <taxon>Pedaliaceae</taxon>
        <taxon>Sesamum</taxon>
    </lineage>
</organism>
<reference evidence="1" key="1">
    <citation type="submission" date="2020-06" db="EMBL/GenBank/DDBJ databases">
        <authorList>
            <person name="Li T."/>
            <person name="Hu X."/>
            <person name="Zhang T."/>
            <person name="Song X."/>
            <person name="Zhang H."/>
            <person name="Dai N."/>
            <person name="Sheng W."/>
            <person name="Hou X."/>
            <person name="Wei L."/>
        </authorList>
    </citation>
    <scope>NUCLEOTIDE SEQUENCE</scope>
    <source>
        <strain evidence="1">KEN1</strain>
        <tissue evidence="1">Leaf</tissue>
    </source>
</reference>
<accession>A0AAW2WUW7</accession>
<protein>
    <submittedName>
        <fullName evidence="1">Uncharacterized protein</fullName>
    </submittedName>
</protein>
<sequence length="51" mass="5544">MGKSNPCRSSPTGYNRGTFIGRLVGFLQRVGFPDISSTFHAGDYGSHHNSE</sequence>
<comment type="caution">
    <text evidence="1">The sequence shown here is derived from an EMBL/GenBank/DDBJ whole genome shotgun (WGS) entry which is preliminary data.</text>
</comment>
<reference evidence="1" key="2">
    <citation type="journal article" date="2024" name="Plant">
        <title>Genomic evolution and insights into agronomic trait innovations of Sesamum species.</title>
        <authorList>
            <person name="Miao H."/>
            <person name="Wang L."/>
            <person name="Qu L."/>
            <person name="Liu H."/>
            <person name="Sun Y."/>
            <person name="Le M."/>
            <person name="Wang Q."/>
            <person name="Wei S."/>
            <person name="Zheng Y."/>
            <person name="Lin W."/>
            <person name="Duan Y."/>
            <person name="Cao H."/>
            <person name="Xiong S."/>
            <person name="Wang X."/>
            <person name="Wei L."/>
            <person name="Li C."/>
            <person name="Ma Q."/>
            <person name="Ju M."/>
            <person name="Zhao R."/>
            <person name="Li G."/>
            <person name="Mu C."/>
            <person name="Tian Q."/>
            <person name="Mei H."/>
            <person name="Zhang T."/>
            <person name="Gao T."/>
            <person name="Zhang H."/>
        </authorList>
    </citation>
    <scope>NUCLEOTIDE SEQUENCE</scope>
    <source>
        <strain evidence="1">KEN1</strain>
    </source>
</reference>
<gene>
    <name evidence="1" type="ORF">Slati_2229800</name>
</gene>